<dbReference type="Gene3D" id="3.30.450.20">
    <property type="entry name" value="PAS domain"/>
    <property type="match status" value="1"/>
</dbReference>
<comment type="similarity">
    <text evidence="2">Belongs to the major facilitator superfamily. Nitrate/nitrite porter (TC 2.A.1.8) family.</text>
</comment>
<comment type="caution">
    <text evidence="8">The sequence shown here is derived from an EMBL/GenBank/DDBJ whole genome shotgun (WGS) entry which is preliminary data.</text>
</comment>
<dbReference type="SUPFAM" id="SSF103473">
    <property type="entry name" value="MFS general substrate transporter"/>
    <property type="match status" value="1"/>
</dbReference>
<dbReference type="InterPro" id="IPR035965">
    <property type="entry name" value="PAS-like_dom_sf"/>
</dbReference>
<keyword evidence="5" id="KW-1133">Transmembrane helix</keyword>
<dbReference type="PANTHER" id="PTHR23515">
    <property type="entry name" value="HIGH-AFFINITY NITRATE TRANSPORTER 2.3"/>
    <property type="match status" value="1"/>
</dbReference>
<evidence type="ECO:0000256" key="3">
    <source>
        <dbReference type="ARBA" id="ARBA00022448"/>
    </source>
</evidence>
<dbReference type="AlphaFoldDB" id="A0A268F7C7"/>
<dbReference type="Pfam" id="PF13426">
    <property type="entry name" value="PAS_9"/>
    <property type="match status" value="1"/>
</dbReference>
<protein>
    <submittedName>
        <fullName evidence="8">Nitrate/nitrite transporter</fullName>
    </submittedName>
</protein>
<dbReference type="GO" id="GO:0015112">
    <property type="term" value="F:nitrate transmembrane transporter activity"/>
    <property type="evidence" value="ECO:0007669"/>
    <property type="project" value="InterPro"/>
</dbReference>
<evidence type="ECO:0000256" key="2">
    <source>
        <dbReference type="ARBA" id="ARBA00008432"/>
    </source>
</evidence>
<dbReference type="PROSITE" id="PS50113">
    <property type="entry name" value="PAC"/>
    <property type="match status" value="1"/>
</dbReference>
<dbReference type="SUPFAM" id="SSF55785">
    <property type="entry name" value="PYP-like sensor domain (PAS domain)"/>
    <property type="match status" value="1"/>
</dbReference>
<comment type="subcellular location">
    <subcellularLocation>
        <location evidence="1">Cell membrane</location>
        <topology evidence="1">Multi-pass membrane protein</topology>
    </subcellularLocation>
</comment>
<name>A0A268F7C7_NIACI</name>
<evidence type="ECO:0000256" key="4">
    <source>
        <dbReference type="ARBA" id="ARBA00022692"/>
    </source>
</evidence>
<dbReference type="PROSITE" id="PS50112">
    <property type="entry name" value="PAS"/>
    <property type="match status" value="1"/>
</dbReference>
<organism evidence="8 9">
    <name type="scientific">Niallia circulans</name>
    <name type="common">Bacillus circulans</name>
    <dbReference type="NCBI Taxonomy" id="1397"/>
    <lineage>
        <taxon>Bacteria</taxon>
        <taxon>Bacillati</taxon>
        <taxon>Bacillota</taxon>
        <taxon>Bacilli</taxon>
        <taxon>Bacillales</taxon>
        <taxon>Bacillaceae</taxon>
        <taxon>Niallia</taxon>
    </lineage>
</organism>
<dbReference type="GO" id="GO:0042128">
    <property type="term" value="P:nitrate assimilation"/>
    <property type="evidence" value="ECO:0007669"/>
    <property type="project" value="UniProtKB-KW"/>
</dbReference>
<proteinExistence type="inferred from homology"/>
<dbReference type="KEGG" id="bcir:C2I06_18215"/>
<dbReference type="GO" id="GO:0005886">
    <property type="term" value="C:plasma membrane"/>
    <property type="evidence" value="ECO:0007669"/>
    <property type="project" value="UniProtKB-SubCell"/>
</dbReference>
<evidence type="ECO:0000256" key="5">
    <source>
        <dbReference type="ARBA" id="ARBA00022989"/>
    </source>
</evidence>
<sequence>MKKQTIQLNLQTFNLVIGFMVWVILSSLMPSIREDISLTASQVSLVTALPVILGSILRIPIGFYTNRYGARLLFSISFFILLFPVYFISIANSFSDLVIGGLFLGVGGAVFSIGVTSLPKYYPKEKHGFINGIYGVGNIGTAVTSFGAPVIAAMLGWNKAVQMYLVLLLLFIALTVFLGDKQESKEHVALSKQFKAVYKNATLWALSLFYFITFGAFVAFTVYLPNFLSTHFELSTVDAGMRTAGFIALATFLRPVGGWLADKFNPYIILMITFIGITASGIILSFSPTLTLYTIGTLSVAVTAGIGNGTIFKLVPLHFPKQAGIVNGIVSAIGGLGGFFPPLILTAVEQMTGQYSIGFMALSQFALVSFVIVVWMYYQDEKNIEKQIIENTAEAIMLTDKKRVIKRVNSAFSRITGYTTEEALGNTPVLLQSGKHDKSFYQEMWKSIDQHDFWEGEIWNKRKDGSFYLQWLTISAIKNNVGEVRYYVGIFNDLSTAKREINA</sequence>
<dbReference type="InterPro" id="IPR036259">
    <property type="entry name" value="MFS_trans_sf"/>
</dbReference>
<evidence type="ECO:0000313" key="8">
    <source>
        <dbReference type="EMBL" id="PAD81291.1"/>
    </source>
</evidence>
<dbReference type="CDD" id="cd00130">
    <property type="entry name" value="PAS"/>
    <property type="match status" value="1"/>
</dbReference>
<keyword evidence="3" id="KW-0813">Transport</keyword>
<keyword evidence="4" id="KW-0812">Transmembrane</keyword>
<dbReference type="InterPro" id="IPR000700">
    <property type="entry name" value="PAS-assoc_C"/>
</dbReference>
<evidence type="ECO:0000313" key="9">
    <source>
        <dbReference type="Proteomes" id="UP000216961"/>
    </source>
</evidence>
<evidence type="ECO:0000256" key="7">
    <source>
        <dbReference type="ARBA" id="ARBA00023136"/>
    </source>
</evidence>
<dbReference type="InterPro" id="IPR000014">
    <property type="entry name" value="PAS"/>
</dbReference>
<keyword evidence="7" id="KW-0472">Membrane</keyword>
<reference evidence="8 9" key="1">
    <citation type="submission" date="2017-07" db="EMBL/GenBank/DDBJ databases">
        <title>Isolation and whole genome analysis of endospore-forming bacteria from heroin.</title>
        <authorList>
            <person name="Kalinowski J."/>
            <person name="Ahrens B."/>
            <person name="Al-Dilaimi A."/>
            <person name="Winkler A."/>
            <person name="Wibberg D."/>
            <person name="Schleenbecker U."/>
            <person name="Ruckert C."/>
            <person name="Wolfel R."/>
            <person name="Grass G."/>
        </authorList>
    </citation>
    <scope>NUCLEOTIDE SEQUENCE [LARGE SCALE GENOMIC DNA]</scope>
    <source>
        <strain evidence="8 9">7521-2</strain>
    </source>
</reference>
<dbReference type="NCBIfam" id="TIGR00229">
    <property type="entry name" value="sensory_box"/>
    <property type="match status" value="1"/>
</dbReference>
<dbReference type="CDD" id="cd17341">
    <property type="entry name" value="MFS_NRT2_like"/>
    <property type="match status" value="1"/>
</dbReference>
<accession>A0A268F7C7</accession>
<dbReference type="Proteomes" id="UP000216961">
    <property type="component" value="Unassembled WGS sequence"/>
</dbReference>
<dbReference type="Gene3D" id="1.20.1250.20">
    <property type="entry name" value="MFS general substrate transporter like domains"/>
    <property type="match status" value="2"/>
</dbReference>
<keyword evidence="6" id="KW-0534">Nitrate assimilation</keyword>
<dbReference type="InterPro" id="IPR011701">
    <property type="entry name" value="MFS"/>
</dbReference>
<evidence type="ECO:0000256" key="6">
    <source>
        <dbReference type="ARBA" id="ARBA00023063"/>
    </source>
</evidence>
<gene>
    <name evidence="8" type="ORF">CHH57_20720</name>
</gene>
<evidence type="ECO:0000256" key="1">
    <source>
        <dbReference type="ARBA" id="ARBA00004651"/>
    </source>
</evidence>
<dbReference type="PROSITE" id="PS50850">
    <property type="entry name" value="MFS"/>
    <property type="match status" value="1"/>
</dbReference>
<dbReference type="InterPro" id="IPR044772">
    <property type="entry name" value="NO3_transporter"/>
</dbReference>
<dbReference type="Pfam" id="PF07690">
    <property type="entry name" value="MFS_1"/>
    <property type="match status" value="1"/>
</dbReference>
<dbReference type="EMBL" id="NPBQ01000128">
    <property type="protein sequence ID" value="PAD81291.1"/>
    <property type="molecule type" value="Genomic_DNA"/>
</dbReference>
<dbReference type="InterPro" id="IPR020846">
    <property type="entry name" value="MFS_dom"/>
</dbReference>
<dbReference type="RefSeq" id="WP_095333318.1">
    <property type="nucleotide sequence ID" value="NZ_CP026031.1"/>
</dbReference>